<organism evidence="8">
    <name type="scientific">Paramoeba aestuarina</name>
    <dbReference type="NCBI Taxonomy" id="180227"/>
    <lineage>
        <taxon>Eukaryota</taxon>
        <taxon>Amoebozoa</taxon>
        <taxon>Discosea</taxon>
        <taxon>Flabellinia</taxon>
        <taxon>Dactylopodida</taxon>
        <taxon>Paramoebidae</taxon>
        <taxon>Paramoeba</taxon>
    </lineage>
</organism>
<dbReference type="GO" id="GO:0016538">
    <property type="term" value="F:cyclin-dependent protein serine/threonine kinase regulator activity"/>
    <property type="evidence" value="ECO:0007669"/>
    <property type="project" value="InterPro"/>
</dbReference>
<dbReference type="SMART" id="SM00385">
    <property type="entry name" value="CYCLIN"/>
    <property type="match status" value="2"/>
</dbReference>
<dbReference type="Pfam" id="PF00134">
    <property type="entry name" value="Cyclin_N"/>
    <property type="match status" value="1"/>
</dbReference>
<reference evidence="8" key="1">
    <citation type="submission" date="2021-01" db="EMBL/GenBank/DDBJ databases">
        <authorList>
            <person name="Corre E."/>
            <person name="Pelletier E."/>
            <person name="Niang G."/>
            <person name="Scheremetjew M."/>
            <person name="Finn R."/>
            <person name="Kale V."/>
            <person name="Holt S."/>
            <person name="Cochrane G."/>
            <person name="Meng A."/>
            <person name="Brown T."/>
            <person name="Cohen L."/>
        </authorList>
    </citation>
    <scope>NUCLEOTIDE SEQUENCE</scope>
    <source>
        <strain evidence="8">SoJaBio B1-5/56/2</strain>
    </source>
</reference>
<dbReference type="InterPro" id="IPR006671">
    <property type="entry name" value="Cyclin_N"/>
</dbReference>
<evidence type="ECO:0000259" key="6">
    <source>
        <dbReference type="SMART" id="SM00385"/>
    </source>
</evidence>
<evidence type="ECO:0000313" key="8">
    <source>
        <dbReference type="EMBL" id="CAE2303275.1"/>
    </source>
</evidence>
<name>A0A7S4KSI4_9EUKA</name>
<dbReference type="EMBL" id="HBKR01015627">
    <property type="protein sequence ID" value="CAE2303275.1"/>
    <property type="molecule type" value="Transcribed_RNA"/>
</dbReference>
<dbReference type="InterPro" id="IPR004367">
    <property type="entry name" value="Cyclin_C-dom"/>
</dbReference>
<dbReference type="Gene3D" id="1.10.472.10">
    <property type="entry name" value="Cyclin-like"/>
    <property type="match status" value="2"/>
</dbReference>
<dbReference type="GO" id="GO:0044772">
    <property type="term" value="P:mitotic cell cycle phase transition"/>
    <property type="evidence" value="ECO:0007669"/>
    <property type="project" value="InterPro"/>
</dbReference>
<evidence type="ECO:0000256" key="2">
    <source>
        <dbReference type="ARBA" id="ARBA00023127"/>
    </source>
</evidence>
<dbReference type="GO" id="GO:0051301">
    <property type="term" value="P:cell division"/>
    <property type="evidence" value="ECO:0007669"/>
    <property type="project" value="UniProtKB-KW"/>
</dbReference>
<dbReference type="InterPro" id="IPR036915">
    <property type="entry name" value="Cyclin-like_sf"/>
</dbReference>
<keyword evidence="3" id="KW-0131">Cell cycle</keyword>
<dbReference type="PANTHER" id="PTHR10177">
    <property type="entry name" value="CYCLINS"/>
    <property type="match status" value="1"/>
</dbReference>
<evidence type="ECO:0000256" key="3">
    <source>
        <dbReference type="ARBA" id="ARBA00023306"/>
    </source>
</evidence>
<gene>
    <name evidence="8" type="ORF">NAES01612_LOCUS10336</name>
</gene>
<evidence type="ECO:0000259" key="7">
    <source>
        <dbReference type="SMART" id="SM01332"/>
    </source>
</evidence>
<dbReference type="PIRSF" id="PIRSF001771">
    <property type="entry name" value="Cyclin_A_B_D_E"/>
    <property type="match status" value="1"/>
</dbReference>
<protein>
    <recommendedName>
        <fullName evidence="9">Cyclin N-terminal domain-containing protein</fullName>
    </recommendedName>
</protein>
<dbReference type="InterPro" id="IPR039361">
    <property type="entry name" value="Cyclin"/>
</dbReference>
<dbReference type="InterPro" id="IPR046965">
    <property type="entry name" value="Cyclin_A/B-like"/>
</dbReference>
<keyword evidence="2 4" id="KW-0195">Cyclin</keyword>
<dbReference type="SMART" id="SM01332">
    <property type="entry name" value="Cyclin_C"/>
    <property type="match status" value="1"/>
</dbReference>
<dbReference type="AlphaFoldDB" id="A0A7S4KSI4"/>
<feature type="compositionally biased region" description="Low complexity" evidence="5">
    <location>
        <begin position="113"/>
        <end position="131"/>
    </location>
</feature>
<sequence length="442" mass="50219">MMAQAVRAKPVRHSLRHAKKDGLRNKENNPLGAKAFGKENEKVFGEKEEKKLVGKSREKTFGDKGKEKEGRVALQDRTNGLKRKSENALSRSKVYAKAKKDTSRNPNKKIKTAEPTTTTTAPTTTTNTADTSSLMHDVSSLLEEEPKPANIVDIDHPSLCTELEVPEYSASIMKYLFAMEKSSRPSPGYLLVHKEVNEDMRNILVNWLFEVHLEFRTLSETLFLAVSLLDRYLERNIHLSRRRLQLVGLAAIFIACKYEQTYLPSIAELVDICAEAYTGDEILEAESEILRVIEWDLSAVTSKHFLKRFSKASGLNNKQFCLASYFTELTLPEYQMLTFPPSMIAASAIFVTRKTCDLEPFWTPTIEHYTTYTEEQIRPCAKMIITILKREASRFQKSELHENGPVTVKYSSHKLYGVAPEALARVTRNVAFWREGKGKMAK</sequence>
<feature type="compositionally biased region" description="Basic and acidic residues" evidence="5">
    <location>
        <begin position="36"/>
        <end position="71"/>
    </location>
</feature>
<comment type="similarity">
    <text evidence="4">Belongs to the cyclin family.</text>
</comment>
<dbReference type="InterPro" id="IPR013763">
    <property type="entry name" value="Cyclin-like_dom"/>
</dbReference>
<dbReference type="FunFam" id="1.10.472.10:FF:000001">
    <property type="entry name" value="G2/mitotic-specific cyclin"/>
    <property type="match status" value="1"/>
</dbReference>
<keyword evidence="1" id="KW-0132">Cell division</keyword>
<feature type="compositionally biased region" description="Basic residues" evidence="5">
    <location>
        <begin position="9"/>
        <end position="19"/>
    </location>
</feature>
<evidence type="ECO:0008006" key="9">
    <source>
        <dbReference type="Google" id="ProtNLM"/>
    </source>
</evidence>
<proteinExistence type="inferred from homology"/>
<evidence type="ECO:0000256" key="4">
    <source>
        <dbReference type="RuleBase" id="RU000383"/>
    </source>
</evidence>
<accession>A0A7S4KSI4</accession>
<feature type="domain" description="Cyclin-like" evidence="6">
    <location>
        <begin position="304"/>
        <end position="386"/>
    </location>
</feature>
<evidence type="ECO:0000256" key="1">
    <source>
        <dbReference type="ARBA" id="ARBA00022618"/>
    </source>
</evidence>
<dbReference type="Pfam" id="PF02984">
    <property type="entry name" value="Cyclin_C"/>
    <property type="match status" value="1"/>
</dbReference>
<feature type="domain" description="Cyclin-like" evidence="6">
    <location>
        <begin position="206"/>
        <end position="291"/>
    </location>
</feature>
<feature type="region of interest" description="Disordered" evidence="5">
    <location>
        <begin position="1"/>
        <end position="131"/>
    </location>
</feature>
<feature type="domain" description="Cyclin C-terminal" evidence="7">
    <location>
        <begin position="300"/>
        <end position="424"/>
    </location>
</feature>
<evidence type="ECO:0000256" key="5">
    <source>
        <dbReference type="SAM" id="MobiDB-lite"/>
    </source>
</evidence>
<dbReference type="SUPFAM" id="SSF47954">
    <property type="entry name" value="Cyclin-like"/>
    <property type="match status" value="2"/>
</dbReference>